<dbReference type="Gene3D" id="2.60.120.260">
    <property type="entry name" value="Galactose-binding domain-like"/>
    <property type="match status" value="1"/>
</dbReference>
<evidence type="ECO:0000313" key="4">
    <source>
        <dbReference type="Proteomes" id="UP000261284"/>
    </source>
</evidence>
<dbReference type="InterPro" id="IPR013728">
    <property type="entry name" value="BT_3987-like_N"/>
</dbReference>
<accession>A0A3E1NM76</accession>
<feature type="chain" id="PRO_5017574885" evidence="1">
    <location>
        <begin position="23"/>
        <end position="325"/>
    </location>
</feature>
<feature type="domain" description="F5/8 type C" evidence="2">
    <location>
        <begin position="178"/>
        <end position="325"/>
    </location>
</feature>
<sequence>MHNKPFYHSILVAALVCGIAGAGCKDTFDLPSQPVENYTKIYMPEAVNGPVTSVFKITDSIQTLTYGANYGGQDFPAADVPVSFTVNNALVDSFNTAKHTSYAALPAKSFTLSATTAVIPKGQVSTPPLSISFITKGPGAMDALKTYLLPISITSTSVKVNEALRTTFYVVKAQPDLKDYPNYDRANWKVIDFSSQEANGEGPNNGRVIFALDGDAATFWHTQWQNGSPGPPHYFTIDMGEQQTLHGFSFLDRQGDQTGKPNEVDIQVSTDNLAWTDAGIINLQNTKDLQPVFLPNGFKEARYFKVIVNSAYGASFTHLAELNAF</sequence>
<dbReference type="Pfam" id="PF00754">
    <property type="entry name" value="F5_F8_type_C"/>
    <property type="match status" value="1"/>
</dbReference>
<comment type="caution">
    <text evidence="3">The sequence shown here is derived from an EMBL/GenBank/DDBJ whole genome shotgun (WGS) entry which is preliminary data.</text>
</comment>
<proteinExistence type="predicted"/>
<dbReference type="PROSITE" id="PS51257">
    <property type="entry name" value="PROKAR_LIPOPROTEIN"/>
    <property type="match status" value="1"/>
</dbReference>
<dbReference type="PROSITE" id="PS50022">
    <property type="entry name" value="FA58C_3"/>
    <property type="match status" value="1"/>
</dbReference>
<evidence type="ECO:0000313" key="3">
    <source>
        <dbReference type="EMBL" id="RFM29033.1"/>
    </source>
</evidence>
<keyword evidence="1" id="KW-0732">Signal</keyword>
<dbReference type="AlphaFoldDB" id="A0A3E1NM76"/>
<dbReference type="SUPFAM" id="SSF49785">
    <property type="entry name" value="Galactose-binding domain-like"/>
    <property type="match status" value="1"/>
</dbReference>
<dbReference type="Gene3D" id="2.60.40.1740">
    <property type="entry name" value="hypothetical protein (bacova_03559)"/>
    <property type="match status" value="1"/>
</dbReference>
<dbReference type="RefSeq" id="WP_116847017.1">
    <property type="nucleotide sequence ID" value="NZ_QTJU01000002.1"/>
</dbReference>
<dbReference type="OrthoDB" id="3965347at2"/>
<dbReference type="EMBL" id="QTJU01000002">
    <property type="protein sequence ID" value="RFM29033.1"/>
    <property type="molecule type" value="Genomic_DNA"/>
</dbReference>
<evidence type="ECO:0000259" key="2">
    <source>
        <dbReference type="PROSITE" id="PS50022"/>
    </source>
</evidence>
<dbReference type="InterPro" id="IPR000421">
    <property type="entry name" value="FA58C"/>
</dbReference>
<dbReference type="Proteomes" id="UP000261284">
    <property type="component" value="Unassembled WGS sequence"/>
</dbReference>
<protein>
    <submittedName>
        <fullName evidence="3">DUF1735 domain-containing protein</fullName>
    </submittedName>
</protein>
<organism evidence="3 4">
    <name type="scientific">Deminuibacter soli</name>
    <dbReference type="NCBI Taxonomy" id="2291815"/>
    <lineage>
        <taxon>Bacteria</taxon>
        <taxon>Pseudomonadati</taxon>
        <taxon>Bacteroidota</taxon>
        <taxon>Chitinophagia</taxon>
        <taxon>Chitinophagales</taxon>
        <taxon>Chitinophagaceae</taxon>
        <taxon>Deminuibacter</taxon>
    </lineage>
</organism>
<name>A0A3E1NM76_9BACT</name>
<keyword evidence="4" id="KW-1185">Reference proteome</keyword>
<feature type="signal peptide" evidence="1">
    <location>
        <begin position="1"/>
        <end position="22"/>
    </location>
</feature>
<dbReference type="InterPro" id="IPR008979">
    <property type="entry name" value="Galactose-bd-like_sf"/>
</dbReference>
<dbReference type="Pfam" id="PF08522">
    <property type="entry name" value="BT_3987-like_N"/>
    <property type="match status" value="1"/>
</dbReference>
<evidence type="ECO:0000256" key="1">
    <source>
        <dbReference type="SAM" id="SignalP"/>
    </source>
</evidence>
<reference evidence="3 4" key="1">
    <citation type="submission" date="2018-08" db="EMBL/GenBank/DDBJ databases">
        <title>Chitinophagaceae sp. K23C18032701, a novel bacterium isolated from forest soil.</title>
        <authorList>
            <person name="Wang C."/>
        </authorList>
    </citation>
    <scope>NUCLEOTIDE SEQUENCE [LARGE SCALE GENOMIC DNA]</scope>
    <source>
        <strain evidence="3 4">K23C18032701</strain>
    </source>
</reference>
<gene>
    <name evidence="3" type="ORF">DXN05_09725</name>
</gene>